<evidence type="ECO:0000256" key="2">
    <source>
        <dbReference type="ARBA" id="ARBA00022723"/>
    </source>
</evidence>
<evidence type="ECO:0000259" key="7">
    <source>
        <dbReference type="PROSITE" id="PS50048"/>
    </source>
</evidence>
<dbReference type="PROSITE" id="PS00463">
    <property type="entry name" value="ZN2_CY6_FUNGAL_1"/>
    <property type="match status" value="1"/>
</dbReference>
<feature type="compositionally biased region" description="Low complexity" evidence="6">
    <location>
        <begin position="1"/>
        <end position="12"/>
    </location>
</feature>
<dbReference type="GeneID" id="19897771"/>
<organism evidence="8 9">
    <name type="scientific">Coniosporium apollinis (strain CBS 100218)</name>
    <name type="common">Rock-inhabiting black yeast</name>
    <dbReference type="NCBI Taxonomy" id="1168221"/>
    <lineage>
        <taxon>Eukaryota</taxon>
        <taxon>Fungi</taxon>
        <taxon>Dikarya</taxon>
        <taxon>Ascomycota</taxon>
        <taxon>Pezizomycotina</taxon>
        <taxon>Dothideomycetes</taxon>
        <taxon>Dothideomycetes incertae sedis</taxon>
        <taxon>Coniosporium</taxon>
    </lineage>
</organism>
<evidence type="ECO:0000256" key="5">
    <source>
        <dbReference type="ARBA" id="ARBA00023242"/>
    </source>
</evidence>
<dbReference type="STRING" id="1168221.R7YH63"/>
<keyword evidence="9" id="KW-1185">Reference proteome</keyword>
<dbReference type="InterPro" id="IPR050815">
    <property type="entry name" value="TF_fung"/>
</dbReference>
<keyword evidence="5" id="KW-0539">Nucleus</keyword>
<keyword evidence="2" id="KW-0479">Metal-binding</keyword>
<dbReference type="EMBL" id="JH767555">
    <property type="protein sequence ID" value="EON61247.1"/>
    <property type="molecule type" value="Genomic_DNA"/>
</dbReference>
<dbReference type="HOGENOM" id="CLU_005024_0_1_1"/>
<dbReference type="OMA" id="DLFQSHF"/>
<name>R7YH63_CONA1</name>
<feature type="compositionally biased region" description="Polar residues" evidence="6">
    <location>
        <begin position="947"/>
        <end position="962"/>
    </location>
</feature>
<dbReference type="SMART" id="SM00906">
    <property type="entry name" value="Fungal_trans"/>
    <property type="match status" value="1"/>
</dbReference>
<dbReference type="CDD" id="cd12148">
    <property type="entry name" value="fungal_TF_MHR"/>
    <property type="match status" value="1"/>
</dbReference>
<feature type="region of interest" description="Disordered" evidence="6">
    <location>
        <begin position="908"/>
        <end position="1009"/>
    </location>
</feature>
<dbReference type="InterPro" id="IPR007219">
    <property type="entry name" value="XnlR_reg_dom"/>
</dbReference>
<dbReference type="RefSeq" id="XP_007776564.1">
    <property type="nucleotide sequence ID" value="XM_007778374.1"/>
</dbReference>
<evidence type="ECO:0000256" key="3">
    <source>
        <dbReference type="ARBA" id="ARBA00023015"/>
    </source>
</evidence>
<dbReference type="eggNOG" id="ENOG502QS5N">
    <property type="taxonomic scope" value="Eukaryota"/>
</dbReference>
<dbReference type="InterPro" id="IPR036864">
    <property type="entry name" value="Zn2-C6_fun-type_DNA-bd_sf"/>
</dbReference>
<dbReference type="GO" id="GO:0000981">
    <property type="term" value="F:DNA-binding transcription factor activity, RNA polymerase II-specific"/>
    <property type="evidence" value="ECO:0007669"/>
    <property type="project" value="InterPro"/>
</dbReference>
<feature type="region of interest" description="Disordered" evidence="6">
    <location>
        <begin position="1"/>
        <end position="127"/>
    </location>
</feature>
<accession>R7YH63</accession>
<feature type="domain" description="Zn(2)-C6 fungal-type" evidence="7">
    <location>
        <begin position="149"/>
        <end position="181"/>
    </location>
</feature>
<dbReference type="Gene3D" id="4.10.240.10">
    <property type="entry name" value="Zn(2)-C6 fungal-type DNA-binding domain"/>
    <property type="match status" value="1"/>
</dbReference>
<dbReference type="OrthoDB" id="5370478at2759"/>
<dbReference type="GO" id="GO:0008270">
    <property type="term" value="F:zinc ion binding"/>
    <property type="evidence" value="ECO:0007669"/>
    <property type="project" value="InterPro"/>
</dbReference>
<dbReference type="PANTHER" id="PTHR47338">
    <property type="entry name" value="ZN(II)2CYS6 TRANSCRIPTION FACTOR (EUROFUNG)-RELATED"/>
    <property type="match status" value="1"/>
</dbReference>
<dbReference type="Pfam" id="PF00172">
    <property type="entry name" value="Zn_clus"/>
    <property type="match status" value="1"/>
</dbReference>
<dbReference type="Pfam" id="PF04082">
    <property type="entry name" value="Fungal_trans"/>
    <property type="match status" value="1"/>
</dbReference>
<reference evidence="9" key="1">
    <citation type="submission" date="2012-06" db="EMBL/GenBank/DDBJ databases">
        <title>The genome sequence of Coniosporium apollinis CBS 100218.</title>
        <authorList>
            <consortium name="The Broad Institute Genome Sequencing Platform"/>
            <person name="Cuomo C."/>
            <person name="Gorbushina A."/>
            <person name="Noack S."/>
            <person name="Walker B."/>
            <person name="Young S.K."/>
            <person name="Zeng Q."/>
            <person name="Gargeya S."/>
            <person name="Fitzgerald M."/>
            <person name="Haas B."/>
            <person name="Abouelleil A."/>
            <person name="Alvarado L."/>
            <person name="Arachchi H.M."/>
            <person name="Berlin A.M."/>
            <person name="Chapman S.B."/>
            <person name="Goldberg J."/>
            <person name="Griggs A."/>
            <person name="Gujja S."/>
            <person name="Hansen M."/>
            <person name="Howarth C."/>
            <person name="Imamovic A."/>
            <person name="Larimer J."/>
            <person name="McCowan C."/>
            <person name="Montmayeur A."/>
            <person name="Murphy C."/>
            <person name="Neiman D."/>
            <person name="Pearson M."/>
            <person name="Priest M."/>
            <person name="Roberts A."/>
            <person name="Saif S."/>
            <person name="Shea T."/>
            <person name="Sisk P."/>
            <person name="Sykes S."/>
            <person name="Wortman J."/>
            <person name="Nusbaum C."/>
            <person name="Birren B."/>
        </authorList>
    </citation>
    <scope>NUCLEOTIDE SEQUENCE [LARGE SCALE GENOMIC DNA]</scope>
    <source>
        <strain evidence="9">CBS 100218</strain>
    </source>
</reference>
<feature type="compositionally biased region" description="Pro residues" evidence="6">
    <location>
        <begin position="96"/>
        <end position="106"/>
    </location>
</feature>
<dbReference type="GO" id="GO:0003677">
    <property type="term" value="F:DNA binding"/>
    <property type="evidence" value="ECO:0007669"/>
    <property type="project" value="InterPro"/>
</dbReference>
<dbReference type="Proteomes" id="UP000016924">
    <property type="component" value="Unassembled WGS sequence"/>
</dbReference>
<keyword evidence="4" id="KW-0804">Transcription</keyword>
<feature type="compositionally biased region" description="Pro residues" evidence="6">
    <location>
        <begin position="993"/>
        <end position="1002"/>
    </location>
</feature>
<protein>
    <recommendedName>
        <fullName evidence="7">Zn(2)-C6 fungal-type domain-containing protein</fullName>
    </recommendedName>
</protein>
<feature type="compositionally biased region" description="Polar residues" evidence="6">
    <location>
        <begin position="916"/>
        <end position="934"/>
    </location>
</feature>
<evidence type="ECO:0000313" key="9">
    <source>
        <dbReference type="Proteomes" id="UP000016924"/>
    </source>
</evidence>
<evidence type="ECO:0000256" key="1">
    <source>
        <dbReference type="ARBA" id="ARBA00004123"/>
    </source>
</evidence>
<sequence>MDSSQSSQSSLSPTSNCRVSTIAGRPIISSTTHRPQPSKQAQQLPKATSVLRNGDYLEVEQPRRAANITSPAPQTSTLPPRPTASSGSNSESPLTARPPPLQPPNHSPSSAHAIQSPPKPSGLIAHSEGHLPEAGARRVEQPRMRSSIACARCRRSKVKCINSGVNTPCRACETTGRECTYPPPAVPGGSGLKREGSVSGYAGADAAAFGETPKRHRAKKSTTSIPTATAIKNSPRLEIDALDTAILTPKVWAELFEIYQLHFSTDLPFLHAPTFLKSLRQSALHSSNYGVPAQDSESSTPLPPASPVLLLAFLTLTSRFHPQLVLYLSPPTATRPSQPLVAAEYYFHAAKARAEGMYGENTGVSDLERTQALLMLALHEWGMCRGVRAWLAVGVAIRSAQVLGLQFERELDDIPIATSLAMSAEAEHMGINPHRRSSSFGKGGAFVEQEIRRRTFWSCFAMDRYLSSGKYRPQMLNVSDLQVQLPSSERAFLFGEKVRTLQLGEELNDMTGRVEAQSHRRSSMVLRTDDREDEENGRWEVGADEGALSRYLKILDLYGRIVKWSCAGGRSRREQYPPWDERSTFYELHRSLNAFDLSLSRHLTLSSANTSAHVSQRTSTPYALMHMVQLLCRIILHREYVPFIPLRCTRPQGPLDPPLFPADKYTVPTGFWEQSARELFRAARNLIDLARTCHEWGVLVETPIAGFAIYTVAFVGVYAINFPWMDPDGYMCKRYPSANSRTDEMTVTETGSGAEAARKALELVGHMRTRLQMADGWFRTIRRCHTYFTRIKKDFRRNAKALAESGHPPESYRQLSLREGGVGGGLEEYRLLERTLQEFGNLQDEDDDMPDATDEDAVGLTRSMYDGSEEGSAAVRSEVMDLQDPAPESAGLRQERWNAINTVAAAASANPPGLTPSASTVSTPQSQYTISQSGDRFRYHQSGAPYGTSSPNSLSTPATSAPHSLPMYSQIFPTAQAAPQRASHSLQQQLHPPAQPQPPTSAPPSWSEKENWLNNLDTRFGGDDIAAFVAGNNWEDWASSAANAKGASGWLNAVWGGAAAANAA</sequence>
<gene>
    <name evidence="8" type="ORF">W97_00460</name>
</gene>
<dbReference type="PROSITE" id="PS50048">
    <property type="entry name" value="ZN2_CY6_FUNGAL_2"/>
    <property type="match status" value="1"/>
</dbReference>
<evidence type="ECO:0000256" key="4">
    <source>
        <dbReference type="ARBA" id="ARBA00023163"/>
    </source>
</evidence>
<evidence type="ECO:0000313" key="8">
    <source>
        <dbReference type="EMBL" id="EON61247.1"/>
    </source>
</evidence>
<dbReference type="PANTHER" id="PTHR47338:SF5">
    <property type="entry name" value="ZN(II)2CYS6 TRANSCRIPTION FACTOR (EUROFUNG)"/>
    <property type="match status" value="1"/>
</dbReference>
<keyword evidence="3" id="KW-0805">Transcription regulation</keyword>
<dbReference type="SUPFAM" id="SSF57701">
    <property type="entry name" value="Zn2/Cys6 DNA-binding domain"/>
    <property type="match status" value="1"/>
</dbReference>
<dbReference type="GO" id="GO:0005634">
    <property type="term" value="C:nucleus"/>
    <property type="evidence" value="ECO:0007669"/>
    <property type="project" value="UniProtKB-SubCell"/>
</dbReference>
<dbReference type="GO" id="GO:0006351">
    <property type="term" value="P:DNA-templated transcription"/>
    <property type="evidence" value="ECO:0007669"/>
    <property type="project" value="InterPro"/>
</dbReference>
<evidence type="ECO:0000256" key="6">
    <source>
        <dbReference type="SAM" id="MobiDB-lite"/>
    </source>
</evidence>
<feature type="compositionally biased region" description="Polar residues" evidence="6">
    <location>
        <begin position="67"/>
        <end position="92"/>
    </location>
</feature>
<proteinExistence type="predicted"/>
<comment type="subcellular location">
    <subcellularLocation>
        <location evidence="1">Nucleus</location>
    </subcellularLocation>
</comment>
<dbReference type="AlphaFoldDB" id="R7YH63"/>
<dbReference type="SMART" id="SM00066">
    <property type="entry name" value="GAL4"/>
    <property type="match status" value="1"/>
</dbReference>
<feature type="compositionally biased region" description="Polar residues" evidence="6">
    <location>
        <begin position="28"/>
        <end position="46"/>
    </location>
</feature>
<dbReference type="InterPro" id="IPR001138">
    <property type="entry name" value="Zn2Cys6_DnaBD"/>
</dbReference>
<dbReference type="CDD" id="cd00067">
    <property type="entry name" value="GAL4"/>
    <property type="match status" value="1"/>
</dbReference>